<dbReference type="EMBL" id="JBHRTR010000031">
    <property type="protein sequence ID" value="MFC3229386.1"/>
    <property type="molecule type" value="Genomic_DNA"/>
</dbReference>
<name>A0ABV7L4U0_9PROT</name>
<dbReference type="InterPro" id="IPR017516">
    <property type="entry name" value="AbrB_dup"/>
</dbReference>
<evidence type="ECO:0000313" key="4">
    <source>
        <dbReference type="Proteomes" id="UP001595528"/>
    </source>
</evidence>
<proteinExistence type="predicted"/>
<protein>
    <submittedName>
        <fullName evidence="3">AbrB family transcriptional regulator</fullName>
    </submittedName>
</protein>
<dbReference type="NCBIfam" id="TIGR03082">
    <property type="entry name" value="Gneg_AbrB_dup"/>
    <property type="match status" value="2"/>
</dbReference>
<gene>
    <name evidence="3" type="ORF">ACFOGJ_19220</name>
</gene>
<reference evidence="4" key="1">
    <citation type="journal article" date="2019" name="Int. J. Syst. Evol. Microbiol.">
        <title>The Global Catalogue of Microorganisms (GCM) 10K type strain sequencing project: providing services to taxonomists for standard genome sequencing and annotation.</title>
        <authorList>
            <consortium name="The Broad Institute Genomics Platform"/>
            <consortium name="The Broad Institute Genome Sequencing Center for Infectious Disease"/>
            <person name="Wu L."/>
            <person name="Ma J."/>
        </authorList>
    </citation>
    <scope>NUCLEOTIDE SEQUENCE [LARGE SCALE GENOMIC DNA]</scope>
    <source>
        <strain evidence="4">KCTC 42964</strain>
    </source>
</reference>
<evidence type="ECO:0000256" key="1">
    <source>
        <dbReference type="SAM" id="MobiDB-lite"/>
    </source>
</evidence>
<feature type="transmembrane region" description="Helical" evidence="2">
    <location>
        <begin position="352"/>
        <end position="373"/>
    </location>
</feature>
<dbReference type="PIRSF" id="PIRSF038991">
    <property type="entry name" value="Protein_AbrB"/>
    <property type="match status" value="1"/>
</dbReference>
<keyword evidence="2" id="KW-1133">Transmembrane helix</keyword>
<dbReference type="InterPro" id="IPR007820">
    <property type="entry name" value="AbrB_fam"/>
</dbReference>
<dbReference type="Proteomes" id="UP001595528">
    <property type="component" value="Unassembled WGS sequence"/>
</dbReference>
<dbReference type="Pfam" id="PF05145">
    <property type="entry name" value="AbrB"/>
    <property type="match status" value="1"/>
</dbReference>
<feature type="transmembrane region" description="Helical" evidence="2">
    <location>
        <begin position="39"/>
        <end position="59"/>
    </location>
</feature>
<dbReference type="PANTHER" id="PTHR38457:SF1">
    <property type="entry name" value="REGULATOR ABRB-RELATED"/>
    <property type="match status" value="1"/>
</dbReference>
<dbReference type="PANTHER" id="PTHR38457">
    <property type="entry name" value="REGULATOR ABRB-RELATED"/>
    <property type="match status" value="1"/>
</dbReference>
<accession>A0ABV7L4U0</accession>
<feature type="transmembrane region" description="Helical" evidence="2">
    <location>
        <begin position="266"/>
        <end position="284"/>
    </location>
</feature>
<feature type="transmembrane region" description="Helical" evidence="2">
    <location>
        <begin position="176"/>
        <end position="195"/>
    </location>
</feature>
<keyword evidence="4" id="KW-1185">Reference proteome</keyword>
<evidence type="ECO:0000256" key="2">
    <source>
        <dbReference type="SAM" id="Phobius"/>
    </source>
</evidence>
<organism evidence="3 4">
    <name type="scientific">Marinibaculum pumilum</name>
    <dbReference type="NCBI Taxonomy" id="1766165"/>
    <lineage>
        <taxon>Bacteria</taxon>
        <taxon>Pseudomonadati</taxon>
        <taxon>Pseudomonadota</taxon>
        <taxon>Alphaproteobacteria</taxon>
        <taxon>Rhodospirillales</taxon>
        <taxon>Rhodospirillaceae</taxon>
        <taxon>Marinibaculum</taxon>
    </lineage>
</organism>
<feature type="transmembrane region" description="Helical" evidence="2">
    <location>
        <begin position="241"/>
        <end position="260"/>
    </location>
</feature>
<sequence>MTAAGRPDPAQEPEGEAAAGAGDGSRAGLPRHDWRDGQLWLRTALALALGAAGGALFWLTGMPLAWMLGAMCASMAAAVAGIAVPVHSMARGPMAALLGVMLGSAFTPELLGRLDEWLGGFVLVALFVPLCMAAMTFYFRVVRRYDPVTAFFSATPGGITEMILVGSAYGGDVRRISLVHATRIMVVVFVIPFYFRFGAQLDVPSLLPTPPVGQVAAGDWALLAGCILIGWPLAAAVRLPAAVLTGPLVLSAGIHLAGLTQATPPAVLVAAAQVVLGAAIGSRFHGYRWRELAHTLKEAVGATLLLLALTVAAAFAAAPLIGLPAAVVALSIAPGGLAEMALVALALDTDTAYVTTMHIWRIVLVIVAAPLFWRLSHRR</sequence>
<feature type="transmembrane region" description="Helical" evidence="2">
    <location>
        <begin position="304"/>
        <end position="332"/>
    </location>
</feature>
<keyword evidence="2" id="KW-0472">Membrane</keyword>
<dbReference type="RefSeq" id="WP_379903526.1">
    <property type="nucleotide sequence ID" value="NZ_JBHRTR010000031.1"/>
</dbReference>
<feature type="transmembrane region" description="Helical" evidence="2">
    <location>
        <begin position="215"/>
        <end position="234"/>
    </location>
</feature>
<evidence type="ECO:0000313" key="3">
    <source>
        <dbReference type="EMBL" id="MFC3229386.1"/>
    </source>
</evidence>
<comment type="caution">
    <text evidence="3">The sequence shown here is derived from an EMBL/GenBank/DDBJ whole genome shotgun (WGS) entry which is preliminary data.</text>
</comment>
<keyword evidence="2" id="KW-0812">Transmembrane</keyword>
<feature type="transmembrane region" description="Helical" evidence="2">
    <location>
        <begin position="65"/>
        <end position="86"/>
    </location>
</feature>
<feature type="transmembrane region" description="Helical" evidence="2">
    <location>
        <begin position="117"/>
        <end position="139"/>
    </location>
</feature>
<feature type="region of interest" description="Disordered" evidence="1">
    <location>
        <begin position="1"/>
        <end position="29"/>
    </location>
</feature>